<feature type="domain" description="Major facilitator superfamily (MFS) profile" evidence="9">
    <location>
        <begin position="26"/>
        <end position="465"/>
    </location>
</feature>
<dbReference type="PANTHER" id="PTHR42718">
    <property type="entry name" value="MAJOR FACILITATOR SUPERFAMILY MULTIDRUG TRANSPORTER MFSC"/>
    <property type="match status" value="1"/>
</dbReference>
<evidence type="ECO:0000259" key="9">
    <source>
        <dbReference type="PROSITE" id="PS50850"/>
    </source>
</evidence>
<evidence type="ECO:0000256" key="3">
    <source>
        <dbReference type="ARBA" id="ARBA00022475"/>
    </source>
</evidence>
<evidence type="ECO:0000256" key="5">
    <source>
        <dbReference type="ARBA" id="ARBA00022989"/>
    </source>
</evidence>
<comment type="caution">
    <text evidence="10">The sequence shown here is derived from an EMBL/GenBank/DDBJ whole genome shotgun (WGS) entry which is preliminary data.</text>
</comment>
<keyword evidence="3" id="KW-1003">Cell membrane</keyword>
<reference evidence="10 11" key="1">
    <citation type="submission" date="2022-01" db="EMBL/GenBank/DDBJ databases">
        <title>Draft Genome Sequences of Seven Type Strains of the Genus Streptomyces.</title>
        <authorList>
            <person name="Aziz S."/>
            <person name="Coretto E."/>
            <person name="Chronakova A."/>
            <person name="Sproer C."/>
            <person name="Huber K."/>
            <person name="Nouioui I."/>
            <person name="Gross H."/>
        </authorList>
    </citation>
    <scope>NUCLEOTIDE SEQUENCE [LARGE SCALE GENOMIC DNA]</scope>
    <source>
        <strain evidence="10 11">DSM 41685</strain>
    </source>
</reference>
<feature type="transmembrane region" description="Helical" evidence="8">
    <location>
        <begin position="312"/>
        <end position="330"/>
    </location>
</feature>
<evidence type="ECO:0000256" key="8">
    <source>
        <dbReference type="SAM" id="Phobius"/>
    </source>
</evidence>
<feature type="transmembrane region" description="Helical" evidence="8">
    <location>
        <begin position="342"/>
        <end position="363"/>
    </location>
</feature>
<dbReference type="InterPro" id="IPR011701">
    <property type="entry name" value="MFS"/>
</dbReference>
<feature type="transmembrane region" description="Helical" evidence="8">
    <location>
        <begin position="91"/>
        <end position="118"/>
    </location>
</feature>
<keyword evidence="11" id="KW-1185">Reference proteome</keyword>
<dbReference type="EMBL" id="JAKKZF010000146">
    <property type="protein sequence ID" value="MCG0067286.1"/>
    <property type="molecule type" value="Genomic_DNA"/>
</dbReference>
<feature type="transmembrane region" description="Helical" evidence="8">
    <location>
        <begin position="408"/>
        <end position="430"/>
    </location>
</feature>
<dbReference type="Proteomes" id="UP001299012">
    <property type="component" value="Unassembled WGS sequence"/>
</dbReference>
<comment type="subcellular location">
    <subcellularLocation>
        <location evidence="1">Cell membrane</location>
        <topology evidence="1">Multi-pass membrane protein</topology>
    </subcellularLocation>
</comment>
<dbReference type="CDD" id="cd17321">
    <property type="entry name" value="MFS_MMR_MDR_like"/>
    <property type="match status" value="1"/>
</dbReference>
<evidence type="ECO:0000313" key="11">
    <source>
        <dbReference type="Proteomes" id="UP001299012"/>
    </source>
</evidence>
<dbReference type="PANTHER" id="PTHR42718:SF46">
    <property type="entry name" value="BLR6921 PROTEIN"/>
    <property type="match status" value="1"/>
</dbReference>
<dbReference type="Gene3D" id="1.20.1250.20">
    <property type="entry name" value="MFS general substrate transporter like domains"/>
    <property type="match status" value="1"/>
</dbReference>
<dbReference type="Pfam" id="PF07690">
    <property type="entry name" value="MFS_1"/>
    <property type="match status" value="1"/>
</dbReference>
<feature type="transmembrane region" description="Helical" evidence="8">
    <location>
        <begin position="179"/>
        <end position="198"/>
    </location>
</feature>
<evidence type="ECO:0000256" key="2">
    <source>
        <dbReference type="ARBA" id="ARBA00022448"/>
    </source>
</evidence>
<evidence type="ECO:0000313" key="10">
    <source>
        <dbReference type="EMBL" id="MCG0067286.1"/>
    </source>
</evidence>
<protein>
    <submittedName>
        <fullName evidence="10">MFS transporter</fullName>
    </submittedName>
</protein>
<keyword evidence="2" id="KW-0813">Transport</keyword>
<organism evidence="10 11">
    <name type="scientific">Streptomyces tricolor</name>
    <dbReference type="NCBI Taxonomy" id="68277"/>
    <lineage>
        <taxon>Bacteria</taxon>
        <taxon>Bacillati</taxon>
        <taxon>Actinomycetota</taxon>
        <taxon>Actinomycetes</taxon>
        <taxon>Kitasatosporales</taxon>
        <taxon>Streptomycetaceae</taxon>
        <taxon>Streptomyces</taxon>
        <taxon>Streptomyces violaceoruber group</taxon>
    </lineage>
</organism>
<feature type="transmembrane region" description="Helical" evidence="8">
    <location>
        <begin position="375"/>
        <end position="396"/>
    </location>
</feature>
<feature type="transmembrane region" description="Helical" evidence="8">
    <location>
        <begin position="218"/>
        <end position="240"/>
    </location>
</feature>
<dbReference type="RefSeq" id="WP_086701122.1">
    <property type="nucleotide sequence ID" value="NZ_JAKKZF010000146.1"/>
</dbReference>
<keyword evidence="6 8" id="KW-0472">Membrane</keyword>
<gene>
    <name evidence="10" type="ORF">L0F81_29130</name>
</gene>
<feature type="transmembrane region" description="Helical" evidence="8">
    <location>
        <begin position="154"/>
        <end position="173"/>
    </location>
</feature>
<feature type="transmembrane region" description="Helical" evidence="8">
    <location>
        <begin position="442"/>
        <end position="461"/>
    </location>
</feature>
<dbReference type="PROSITE" id="PS50850">
    <property type="entry name" value="MFS"/>
    <property type="match status" value="1"/>
</dbReference>
<keyword evidence="7" id="KW-0046">Antibiotic resistance</keyword>
<dbReference type="Gene3D" id="1.20.1720.10">
    <property type="entry name" value="Multidrug resistance protein D"/>
    <property type="match status" value="1"/>
</dbReference>
<keyword evidence="4 8" id="KW-0812">Transmembrane</keyword>
<dbReference type="InterPro" id="IPR036259">
    <property type="entry name" value="MFS_trans_sf"/>
</dbReference>
<evidence type="ECO:0000256" key="4">
    <source>
        <dbReference type="ARBA" id="ARBA00022692"/>
    </source>
</evidence>
<sequence length="465" mass="46783">MPSPEADALESARRADLPTPPAPAGALALLATAQLLIGLDYSIVYVALPVIDTALGFSAESLQWVVSAYAVFFAGLLLVCGRLVDTFGARGVFLGAAGVLAAASLGAGLCAGSAQLIVFRALQGAGAAALAPATLSLLTQIFPPGPRQTRALTVWSTTGAAGLAVGVLGGGVLTQLTSWRWIFLAVAVVAAAMAVAGLRLPRPVRPGAFRADLSLGRALLATAAVLLVVLWLTRVTGGGWGRPAEYLPPAVAAVCAAGFVRLDRRSGNPMVPRALLRRRPFVVACAAAALFMASFGAEFYVVTLLMHDVHHYSALMAGVAFLPLAATAPLGSAVTGRLTRTFGALPTLVAGFAIGAAGVALLLPMTSGGPYALTVLPGLVVSGVGQGIAYTAAYGLGTSVLDEQQGVGSALITTVQYFGGSVGLAVLVSVMGETPSGASARAGIALLAAVALAAVVVLPVAHRKH</sequence>
<feature type="transmembrane region" description="Helical" evidence="8">
    <location>
        <begin position="246"/>
        <end position="262"/>
    </location>
</feature>
<feature type="transmembrane region" description="Helical" evidence="8">
    <location>
        <begin position="282"/>
        <end position="306"/>
    </location>
</feature>
<evidence type="ECO:0000256" key="7">
    <source>
        <dbReference type="ARBA" id="ARBA00023251"/>
    </source>
</evidence>
<evidence type="ECO:0000256" key="6">
    <source>
        <dbReference type="ARBA" id="ARBA00023136"/>
    </source>
</evidence>
<name>A0ABS9JNZ4_9ACTN</name>
<evidence type="ECO:0000256" key="1">
    <source>
        <dbReference type="ARBA" id="ARBA00004651"/>
    </source>
</evidence>
<accession>A0ABS9JNZ4</accession>
<feature type="transmembrane region" description="Helical" evidence="8">
    <location>
        <begin position="64"/>
        <end position="84"/>
    </location>
</feature>
<feature type="transmembrane region" description="Helical" evidence="8">
    <location>
        <begin position="124"/>
        <end position="142"/>
    </location>
</feature>
<dbReference type="SUPFAM" id="SSF103473">
    <property type="entry name" value="MFS general substrate transporter"/>
    <property type="match status" value="1"/>
</dbReference>
<keyword evidence="5 8" id="KW-1133">Transmembrane helix</keyword>
<proteinExistence type="predicted"/>
<dbReference type="InterPro" id="IPR020846">
    <property type="entry name" value="MFS_dom"/>
</dbReference>